<dbReference type="Proteomes" id="UP000278807">
    <property type="component" value="Unassembled WGS sequence"/>
</dbReference>
<feature type="domain" description="USP" evidence="4">
    <location>
        <begin position="38"/>
        <end position="372"/>
    </location>
</feature>
<evidence type="ECO:0000256" key="2">
    <source>
        <dbReference type="ARBA" id="ARBA00012759"/>
    </source>
</evidence>
<dbReference type="WBParaSite" id="HNAJ_0000217101-mRNA-1">
    <property type="protein sequence ID" value="HNAJ_0000217101-mRNA-1"/>
    <property type="gene ID" value="HNAJ_0000217101"/>
</dbReference>
<sequence length="429" mass="47756">MNDSKNSCENHASTSKSSERTSDSLTSLYTNDSVLNPPGLQNLGNTCYINATLQCLLTIQPLVEWLLSKPHLTNQLSVSKSNGPLLTPILSDLVIAIFRRNCNTELENFRTVIGELVQDFKEPREQDAQEFLLFLLNRLHDENLLFGDHTNPQTSEILHIFEGILRTQLICSQCSSEKSSSKSVLPFRNKYSKNYKGNTEVFLSLSLPIPVQEDQLISATDTVDSNACDLNFVFNEIVDSNSNVCYRRLLKLHPNTDMQSIYNQIFSLSHITINPVFHFKRQNKSNTLNSRKSIKESSFDEDTSAMQDPFLIVQVKSTGFGDWFLESSGRALDLADGLNVEDDFRTKSSGQSPNVKQSLLTGDALFIVRLNSKLITGESPTTTYASDSEFPPLPSANNGTISSTRIDEPTSFASAGQHGVELNTSNVSY</sequence>
<dbReference type="PROSITE" id="PS50235">
    <property type="entry name" value="USP_3"/>
    <property type="match status" value="1"/>
</dbReference>
<dbReference type="AlphaFoldDB" id="A0A0R3T533"/>
<dbReference type="STRING" id="102285.A0A0R3T533"/>
<evidence type="ECO:0000313" key="5">
    <source>
        <dbReference type="EMBL" id="VDN98028.1"/>
    </source>
</evidence>
<name>A0A0R3T533_RODNA</name>
<dbReference type="InterPro" id="IPR018200">
    <property type="entry name" value="USP_CS"/>
</dbReference>
<evidence type="ECO:0000313" key="6">
    <source>
        <dbReference type="Proteomes" id="UP000278807"/>
    </source>
</evidence>
<dbReference type="CDD" id="cd02257">
    <property type="entry name" value="Peptidase_C19"/>
    <property type="match status" value="1"/>
</dbReference>
<dbReference type="PANTHER" id="PTHR21646">
    <property type="entry name" value="UBIQUITIN CARBOXYL-TERMINAL HYDROLASE"/>
    <property type="match status" value="1"/>
</dbReference>
<gene>
    <name evidence="5" type="ORF">HNAJ_LOCUS2169</name>
</gene>
<evidence type="ECO:0000313" key="7">
    <source>
        <dbReference type="WBParaSite" id="HNAJ_0000217101-mRNA-1"/>
    </source>
</evidence>
<keyword evidence="6" id="KW-1185">Reference proteome</keyword>
<dbReference type="EC" id="3.4.19.12" evidence="2"/>
<dbReference type="InterPro" id="IPR028889">
    <property type="entry name" value="USP"/>
</dbReference>
<feature type="compositionally biased region" description="Polar residues" evidence="3">
    <location>
        <begin position="395"/>
        <end position="404"/>
    </location>
</feature>
<evidence type="ECO:0000256" key="3">
    <source>
        <dbReference type="SAM" id="MobiDB-lite"/>
    </source>
</evidence>
<dbReference type="PANTHER" id="PTHR21646:SF11">
    <property type="entry name" value="INACTIVE UBIQUITIN CARBOXYL-TERMINAL HYDROLASE 50"/>
    <property type="match status" value="1"/>
</dbReference>
<reference evidence="5 6" key="2">
    <citation type="submission" date="2018-11" db="EMBL/GenBank/DDBJ databases">
        <authorList>
            <consortium name="Pathogen Informatics"/>
        </authorList>
    </citation>
    <scope>NUCLEOTIDE SEQUENCE [LARGE SCALE GENOMIC DNA]</scope>
</reference>
<feature type="region of interest" description="Disordered" evidence="3">
    <location>
        <begin position="381"/>
        <end position="429"/>
    </location>
</feature>
<dbReference type="InterPro" id="IPR038765">
    <property type="entry name" value="Papain-like_cys_pep_sf"/>
</dbReference>
<reference evidence="7" key="1">
    <citation type="submission" date="2017-02" db="UniProtKB">
        <authorList>
            <consortium name="WormBaseParasite"/>
        </authorList>
    </citation>
    <scope>IDENTIFICATION</scope>
</reference>
<dbReference type="Gene3D" id="3.90.70.10">
    <property type="entry name" value="Cysteine proteinases"/>
    <property type="match status" value="1"/>
</dbReference>
<evidence type="ECO:0000256" key="1">
    <source>
        <dbReference type="ARBA" id="ARBA00000707"/>
    </source>
</evidence>
<accession>A0A0R3T533</accession>
<dbReference type="Pfam" id="PF00443">
    <property type="entry name" value="UCH"/>
    <property type="match status" value="1"/>
</dbReference>
<feature type="region of interest" description="Disordered" evidence="3">
    <location>
        <begin position="1"/>
        <end position="23"/>
    </location>
</feature>
<comment type="catalytic activity">
    <reaction evidence="1">
        <text>Thiol-dependent hydrolysis of ester, thioester, amide, peptide and isopeptide bonds formed by the C-terminal Gly of ubiquitin (a 76-residue protein attached to proteins as an intracellular targeting signal).</text>
        <dbReference type="EC" id="3.4.19.12"/>
    </reaction>
</comment>
<dbReference type="GO" id="GO:0004843">
    <property type="term" value="F:cysteine-type deubiquitinase activity"/>
    <property type="evidence" value="ECO:0007669"/>
    <property type="project" value="UniProtKB-EC"/>
</dbReference>
<dbReference type="PROSITE" id="PS00972">
    <property type="entry name" value="USP_1"/>
    <property type="match status" value="1"/>
</dbReference>
<dbReference type="InterPro" id="IPR050185">
    <property type="entry name" value="Ub_carboxyl-term_hydrolase"/>
</dbReference>
<evidence type="ECO:0000259" key="4">
    <source>
        <dbReference type="PROSITE" id="PS50235"/>
    </source>
</evidence>
<organism evidence="7">
    <name type="scientific">Rodentolepis nana</name>
    <name type="common">Dwarf tapeworm</name>
    <name type="synonym">Hymenolepis nana</name>
    <dbReference type="NCBI Taxonomy" id="102285"/>
    <lineage>
        <taxon>Eukaryota</taxon>
        <taxon>Metazoa</taxon>
        <taxon>Spiralia</taxon>
        <taxon>Lophotrochozoa</taxon>
        <taxon>Platyhelminthes</taxon>
        <taxon>Cestoda</taxon>
        <taxon>Eucestoda</taxon>
        <taxon>Cyclophyllidea</taxon>
        <taxon>Hymenolepididae</taxon>
        <taxon>Rodentolepis</taxon>
    </lineage>
</organism>
<dbReference type="SUPFAM" id="SSF54001">
    <property type="entry name" value="Cysteine proteinases"/>
    <property type="match status" value="1"/>
</dbReference>
<dbReference type="OrthoDB" id="292964at2759"/>
<proteinExistence type="predicted"/>
<protein>
    <recommendedName>
        <fullName evidence="2">ubiquitinyl hydrolase 1</fullName>
        <ecNumber evidence="2">3.4.19.12</ecNumber>
    </recommendedName>
</protein>
<dbReference type="InterPro" id="IPR001394">
    <property type="entry name" value="Peptidase_C19_UCH"/>
</dbReference>
<dbReference type="GO" id="GO:0016579">
    <property type="term" value="P:protein deubiquitination"/>
    <property type="evidence" value="ECO:0007669"/>
    <property type="project" value="InterPro"/>
</dbReference>
<feature type="compositionally biased region" description="Polar residues" evidence="3">
    <location>
        <begin position="1"/>
        <end position="12"/>
    </location>
</feature>
<dbReference type="EMBL" id="UZAE01001004">
    <property type="protein sequence ID" value="VDN98028.1"/>
    <property type="molecule type" value="Genomic_DNA"/>
</dbReference>